<dbReference type="PROSITE" id="PS51184">
    <property type="entry name" value="JMJC"/>
    <property type="match status" value="1"/>
</dbReference>
<dbReference type="Proteomes" id="UP000299102">
    <property type="component" value="Unassembled WGS sequence"/>
</dbReference>
<gene>
    <name evidence="7" type="ORF">EVAR_70155_1</name>
</gene>
<dbReference type="PANTHER" id="PTHR10694:SF113">
    <property type="entry name" value="PROTEIN JUMONJI"/>
    <property type="match status" value="1"/>
</dbReference>
<evidence type="ECO:0008006" key="9">
    <source>
        <dbReference type="Google" id="ProtNLM"/>
    </source>
</evidence>
<dbReference type="PANTHER" id="PTHR10694">
    <property type="entry name" value="LYSINE-SPECIFIC DEMETHYLASE"/>
    <property type="match status" value="1"/>
</dbReference>
<feature type="domain" description="JmjC" evidence="6">
    <location>
        <begin position="903"/>
        <end position="1041"/>
    </location>
</feature>
<evidence type="ECO:0000313" key="7">
    <source>
        <dbReference type="EMBL" id="GBP95726.1"/>
    </source>
</evidence>
<evidence type="ECO:0000259" key="6">
    <source>
        <dbReference type="PROSITE" id="PS51184"/>
    </source>
</evidence>
<dbReference type="InterPro" id="IPR001606">
    <property type="entry name" value="ARID_dom"/>
</dbReference>
<dbReference type="Gene3D" id="2.60.120.650">
    <property type="entry name" value="Cupin"/>
    <property type="match status" value="1"/>
</dbReference>
<name>A0A4C2A4X3_EUMVA</name>
<organism evidence="7 8">
    <name type="scientific">Eumeta variegata</name>
    <name type="common">Bagworm moth</name>
    <name type="synonym">Eumeta japonica</name>
    <dbReference type="NCBI Taxonomy" id="151549"/>
    <lineage>
        <taxon>Eukaryota</taxon>
        <taxon>Metazoa</taxon>
        <taxon>Ecdysozoa</taxon>
        <taxon>Arthropoda</taxon>
        <taxon>Hexapoda</taxon>
        <taxon>Insecta</taxon>
        <taxon>Pterygota</taxon>
        <taxon>Neoptera</taxon>
        <taxon>Endopterygota</taxon>
        <taxon>Lepidoptera</taxon>
        <taxon>Glossata</taxon>
        <taxon>Ditrysia</taxon>
        <taxon>Tineoidea</taxon>
        <taxon>Psychidae</taxon>
        <taxon>Oiketicinae</taxon>
        <taxon>Eumeta</taxon>
    </lineage>
</organism>
<dbReference type="GO" id="GO:0003677">
    <property type="term" value="F:DNA binding"/>
    <property type="evidence" value="ECO:0007669"/>
    <property type="project" value="InterPro"/>
</dbReference>
<dbReference type="GO" id="GO:0005634">
    <property type="term" value="C:nucleus"/>
    <property type="evidence" value="ECO:0007669"/>
    <property type="project" value="UniProtKB-SubCell"/>
</dbReference>
<dbReference type="Pfam" id="PF02373">
    <property type="entry name" value="JmjC"/>
    <property type="match status" value="1"/>
</dbReference>
<dbReference type="Pfam" id="PF01388">
    <property type="entry name" value="ARID"/>
    <property type="match status" value="1"/>
</dbReference>
<dbReference type="GO" id="GO:0010468">
    <property type="term" value="P:regulation of gene expression"/>
    <property type="evidence" value="ECO:0007669"/>
    <property type="project" value="TreeGrafter"/>
</dbReference>
<dbReference type="GO" id="GO:0000785">
    <property type="term" value="C:chromatin"/>
    <property type="evidence" value="ECO:0007669"/>
    <property type="project" value="TreeGrafter"/>
</dbReference>
<evidence type="ECO:0000259" key="4">
    <source>
        <dbReference type="PROSITE" id="PS51011"/>
    </source>
</evidence>
<evidence type="ECO:0000259" key="5">
    <source>
        <dbReference type="PROSITE" id="PS51183"/>
    </source>
</evidence>
<dbReference type="SUPFAM" id="SSF51197">
    <property type="entry name" value="Clavaminate synthase-like"/>
    <property type="match status" value="1"/>
</dbReference>
<accession>A0A4C2A4X3</accession>
<comment type="caution">
    <text evidence="7">The sequence shown here is derived from an EMBL/GenBank/DDBJ whole genome shotgun (WGS) entry which is preliminary data.</text>
</comment>
<dbReference type="STRING" id="151549.A0A4C2A4X3"/>
<dbReference type="SUPFAM" id="SSF46774">
    <property type="entry name" value="ARID-like"/>
    <property type="match status" value="1"/>
</dbReference>
<dbReference type="PROSITE" id="PS51183">
    <property type="entry name" value="JMJN"/>
    <property type="match status" value="1"/>
</dbReference>
<reference evidence="7 8" key="1">
    <citation type="journal article" date="2019" name="Commun. Biol.">
        <title>The bagworm genome reveals a unique fibroin gene that provides high tensile strength.</title>
        <authorList>
            <person name="Kono N."/>
            <person name="Nakamura H."/>
            <person name="Ohtoshi R."/>
            <person name="Tomita M."/>
            <person name="Numata K."/>
            <person name="Arakawa K."/>
        </authorList>
    </citation>
    <scope>NUCLEOTIDE SEQUENCE [LARGE SCALE GENOMIC DNA]</scope>
</reference>
<evidence type="ECO:0000256" key="2">
    <source>
        <dbReference type="ARBA" id="ARBA00023242"/>
    </source>
</evidence>
<comment type="subcellular location">
    <subcellularLocation>
        <location evidence="1">Nucleus</location>
    </subcellularLocation>
</comment>
<proteinExistence type="predicted"/>
<dbReference type="SMART" id="SM00558">
    <property type="entry name" value="JmjC"/>
    <property type="match status" value="1"/>
</dbReference>
<feature type="compositionally biased region" description="Basic and acidic residues" evidence="3">
    <location>
        <begin position="562"/>
        <end position="613"/>
    </location>
</feature>
<dbReference type="SMART" id="SM00545">
    <property type="entry name" value="JmjN"/>
    <property type="match status" value="1"/>
</dbReference>
<dbReference type="InterPro" id="IPR003349">
    <property type="entry name" value="JmjN"/>
</dbReference>
<evidence type="ECO:0000313" key="8">
    <source>
        <dbReference type="Proteomes" id="UP000299102"/>
    </source>
</evidence>
<feature type="domain" description="ARID" evidence="4">
    <location>
        <begin position="692"/>
        <end position="783"/>
    </location>
</feature>
<dbReference type="InterPro" id="IPR003347">
    <property type="entry name" value="JmjC_dom"/>
</dbReference>
<dbReference type="EMBL" id="BGZK01002671">
    <property type="protein sequence ID" value="GBP95726.1"/>
    <property type="molecule type" value="Genomic_DNA"/>
</dbReference>
<dbReference type="PROSITE" id="PS51011">
    <property type="entry name" value="ARID"/>
    <property type="match status" value="1"/>
</dbReference>
<feature type="region of interest" description="Disordered" evidence="3">
    <location>
        <begin position="562"/>
        <end position="620"/>
    </location>
</feature>
<dbReference type="SMART" id="SM01014">
    <property type="entry name" value="ARID"/>
    <property type="match status" value="1"/>
</dbReference>
<feature type="domain" description="JmjN" evidence="5">
    <location>
        <begin position="628"/>
        <end position="669"/>
    </location>
</feature>
<dbReference type="AlphaFoldDB" id="A0A4C2A4X3"/>
<protein>
    <recommendedName>
        <fullName evidence="9">Protein Jumonji</fullName>
    </recommendedName>
</protein>
<keyword evidence="2" id="KW-0539">Nucleus</keyword>
<dbReference type="Gene3D" id="1.10.150.60">
    <property type="entry name" value="ARID DNA-binding domain"/>
    <property type="match status" value="1"/>
</dbReference>
<dbReference type="SMART" id="SM00501">
    <property type="entry name" value="BRIGHT"/>
    <property type="match status" value="1"/>
</dbReference>
<dbReference type="GO" id="GO:0006338">
    <property type="term" value="P:chromatin remodeling"/>
    <property type="evidence" value="ECO:0007669"/>
    <property type="project" value="TreeGrafter"/>
</dbReference>
<evidence type="ECO:0000256" key="1">
    <source>
        <dbReference type="ARBA" id="ARBA00004123"/>
    </source>
</evidence>
<dbReference type="OrthoDB" id="8951118at2759"/>
<evidence type="ECO:0000256" key="3">
    <source>
        <dbReference type="SAM" id="MobiDB-lite"/>
    </source>
</evidence>
<dbReference type="InterPro" id="IPR036431">
    <property type="entry name" value="ARID_dom_sf"/>
</dbReference>
<dbReference type="Pfam" id="PF02375">
    <property type="entry name" value="JmjN"/>
    <property type="match status" value="1"/>
</dbReference>
<keyword evidence="8" id="KW-1185">Reference proteome</keyword>
<sequence length="1240" mass="141502">MLFLDIHPHKEPVVLLEKWDDKLPIEKTLEKEDDHYIRLIEFVPKVAVDPSGNTKTKAISKSHLKIKRKPIKTLKNNMRLRSRVINTSKPIFPTQRELKFFKQKLSSHVMKRRIVRTKICAPKSNKINLRKRPIHGPTRASKIVMDNKRKVLKRKPSVVSEFSSEDETPLKLYNLAKKESRSVEKNKEKSYQLRSNRVQSPIESTEKTELQKGLTEKTLNPKIANELKSSPKVAPIETELQNYTQTSALTPENKNSGVAKELIVNIVKGEENKLSETFYSDKEIERWMNNSLTSSENEDNFKTSSSFKQNLKKVKIDKNEKPKLLCTDEEQMQPSTSSSTESFHICPSAALENVKTAEEASKVDLNNSCKSCDICKKLDRIVNIVMGDETLNETDKPVGEIELPSVAEDVYNFDSEKDVIKDNQTFTHFRNKRRKSGNDLCNDEKHYLYLDLLPPNSSHVIQLVTVKVPNQNTPIMRARLIPKSEVNQSNDDNQKADEVVVVMGQGNFMDELMSKLTASSKEIKVPDKVPPNLPSAIAMTENHKAVNENHKIPKESQKLLKEACRSQKDSQKHQKESNKSLKESQKVQKDSQKIQKESQKSQKDSHKFAKDNQKGFPRVNESAQLVDAPTFYPTSFEFENPLAYIEKIGAVASKYGLCKIVPPEGFKPECCIEDDIVFTAGNQYPGKMYTRWGPATRELCAIKKYLATQNVCFKRLPLINGVEVNLPKLYHIVQKAGGLKEVIEKKKWQKLAEDMNFQKSNHVDKKLDHVYVRYLLPYDVLTNRERQSLLASVEKGWNKKYKKMLERARNPLHRQKRILGESSSDEEDDAEENSLMMQMIVWSQVASTSMQMYFPQTNSPTPQEVEEEYWRLVLLGNDHICVYTASVDTGEEGYGFTKAKDNPYSKHPWNLKVLTNNPSSVLRSLGSVLSVTTPTLHLGMVFTTSCWHRDPHGLPWIEYLHTGAPKIWYGIPDEQSSKFRRAVETLGPAYCQNKSIWLPSDITMIPPNLLIEHNVSLSKLSRNPGRVHSCEPTMFSLEQLLISMACHWRVAPSVLLQVHSILNIIIQDETSNRRRLQQLKLESHAVANLAAARKWTGSTGRYHTLTEYRREEAASVVGFRPVSKSSGSPHPFPSIRYFIPSQKAGKILASDWGCRCPWAAMITYSSCKVHKNPPKRKTTIWNVREQAECDICRTTLYLSQVVGLNGKSLFAAFSMLSEYLRCRPTKGETSPKYFLNASIQ</sequence>